<comment type="caution">
    <text evidence="2">The sequence shown here is derived from an EMBL/GenBank/DDBJ whole genome shotgun (WGS) entry which is preliminary data.</text>
</comment>
<dbReference type="SUPFAM" id="SSF46785">
    <property type="entry name" value="Winged helix' DNA-binding domain"/>
    <property type="match status" value="1"/>
</dbReference>
<evidence type="ECO:0000313" key="3">
    <source>
        <dbReference type="Proteomes" id="UP000264002"/>
    </source>
</evidence>
<dbReference type="PANTHER" id="PTHR33169">
    <property type="entry name" value="PADR-FAMILY TRANSCRIPTIONAL REGULATOR"/>
    <property type="match status" value="1"/>
</dbReference>
<dbReference type="AlphaFoldDB" id="A0A372MK60"/>
<dbReference type="InterPro" id="IPR052509">
    <property type="entry name" value="Metal_resp_DNA-bind_regulator"/>
</dbReference>
<gene>
    <name evidence="2" type="ORF">DYP60_00960</name>
</gene>
<proteinExistence type="predicted"/>
<dbReference type="EMBL" id="QUWK01000001">
    <property type="protein sequence ID" value="RFU96172.1"/>
    <property type="molecule type" value="Genomic_DNA"/>
</dbReference>
<dbReference type="Proteomes" id="UP000264002">
    <property type="component" value="Unassembled WGS sequence"/>
</dbReference>
<reference evidence="3" key="1">
    <citation type="submission" date="2018-08" db="EMBL/GenBank/DDBJ databases">
        <authorList>
            <person name="Grouzdev D.S."/>
            <person name="Krutkina M.S."/>
        </authorList>
    </citation>
    <scope>NUCLEOTIDE SEQUENCE [LARGE SCALE GENOMIC DNA]</scope>
    <source>
        <strain evidence="3">4-11</strain>
    </source>
</reference>
<sequence>MDSRELLANFITELNRGTLTLCVLSQLTTPQYGYSLLQILSEKHIALEANTLYPMLRRLETQGVLESSWNTSENRPRKFYQLTEEGKTIFTALTNKWKEQQSHIEALLGEESHA</sequence>
<evidence type="ECO:0000259" key="1">
    <source>
        <dbReference type="Pfam" id="PF03551"/>
    </source>
</evidence>
<accession>A0A372MK60</accession>
<dbReference type="Pfam" id="PF03551">
    <property type="entry name" value="PadR"/>
    <property type="match status" value="1"/>
</dbReference>
<feature type="domain" description="Transcription regulator PadR N-terminal" evidence="1">
    <location>
        <begin position="21"/>
        <end position="89"/>
    </location>
</feature>
<name>A0A372MK60_9SPIR</name>
<protein>
    <submittedName>
        <fullName evidence="2">PadR family transcriptional regulator</fullName>
    </submittedName>
</protein>
<organism evidence="2 3">
    <name type="scientific">Sphaerochaeta halotolerans</name>
    <dbReference type="NCBI Taxonomy" id="2293840"/>
    <lineage>
        <taxon>Bacteria</taxon>
        <taxon>Pseudomonadati</taxon>
        <taxon>Spirochaetota</taxon>
        <taxon>Spirochaetia</taxon>
        <taxon>Spirochaetales</taxon>
        <taxon>Sphaerochaetaceae</taxon>
        <taxon>Sphaerochaeta</taxon>
    </lineage>
</organism>
<dbReference type="PANTHER" id="PTHR33169:SF14">
    <property type="entry name" value="TRANSCRIPTIONAL REGULATOR RV3488"/>
    <property type="match status" value="1"/>
</dbReference>
<keyword evidence="3" id="KW-1185">Reference proteome</keyword>
<dbReference type="Gene3D" id="1.10.10.10">
    <property type="entry name" value="Winged helix-like DNA-binding domain superfamily/Winged helix DNA-binding domain"/>
    <property type="match status" value="1"/>
</dbReference>
<dbReference type="InterPro" id="IPR036390">
    <property type="entry name" value="WH_DNA-bd_sf"/>
</dbReference>
<dbReference type="RefSeq" id="WP_117328993.1">
    <property type="nucleotide sequence ID" value="NZ_QUWK01000001.1"/>
</dbReference>
<dbReference type="InterPro" id="IPR005149">
    <property type="entry name" value="Tscrpt_reg_PadR_N"/>
</dbReference>
<evidence type="ECO:0000313" key="2">
    <source>
        <dbReference type="EMBL" id="RFU96172.1"/>
    </source>
</evidence>
<reference evidence="2 3" key="2">
    <citation type="submission" date="2018-09" db="EMBL/GenBank/DDBJ databases">
        <title>Genome of Sphaerochaeta halotolerans strain 4-11.</title>
        <authorList>
            <person name="Nazina T.N."/>
            <person name="Sokolova D.S."/>
        </authorList>
    </citation>
    <scope>NUCLEOTIDE SEQUENCE [LARGE SCALE GENOMIC DNA]</scope>
    <source>
        <strain evidence="2 3">4-11</strain>
    </source>
</reference>
<dbReference type="InterPro" id="IPR036388">
    <property type="entry name" value="WH-like_DNA-bd_sf"/>
</dbReference>